<comment type="caution">
    <text evidence="12">The sequence shown here is derived from an EMBL/GenBank/DDBJ whole genome shotgun (WGS) entry which is preliminary data.</text>
</comment>
<evidence type="ECO:0000256" key="6">
    <source>
        <dbReference type="ARBA" id="ARBA00022737"/>
    </source>
</evidence>
<evidence type="ECO:0000256" key="10">
    <source>
        <dbReference type="ARBA" id="ARBA00023136"/>
    </source>
</evidence>
<keyword evidence="4" id="KW-1003">Cell membrane</keyword>
<dbReference type="SMART" id="SM00382">
    <property type="entry name" value="AAA"/>
    <property type="match status" value="2"/>
</dbReference>
<evidence type="ECO:0000256" key="7">
    <source>
        <dbReference type="ARBA" id="ARBA00022741"/>
    </source>
</evidence>
<dbReference type="InterPro" id="IPR017871">
    <property type="entry name" value="ABC_transporter-like_CS"/>
</dbReference>
<evidence type="ECO:0000256" key="2">
    <source>
        <dbReference type="ARBA" id="ARBA00005417"/>
    </source>
</evidence>
<evidence type="ECO:0000256" key="5">
    <source>
        <dbReference type="ARBA" id="ARBA00022597"/>
    </source>
</evidence>
<keyword evidence="7" id="KW-0547">Nucleotide-binding</keyword>
<dbReference type="SUPFAM" id="SSF52540">
    <property type="entry name" value="P-loop containing nucleoside triphosphate hydrolases"/>
    <property type="match status" value="2"/>
</dbReference>
<proteinExistence type="inferred from homology"/>
<dbReference type="Gene3D" id="3.40.50.300">
    <property type="entry name" value="P-loop containing nucleotide triphosphate hydrolases"/>
    <property type="match status" value="2"/>
</dbReference>
<dbReference type="EMBL" id="JACVVX010000001">
    <property type="protein sequence ID" value="MBD0414055.1"/>
    <property type="molecule type" value="Genomic_DNA"/>
</dbReference>
<dbReference type="AlphaFoldDB" id="A0A8J6U4C5"/>
<feature type="domain" description="ABC transporter" evidence="11">
    <location>
        <begin position="249"/>
        <end position="507"/>
    </location>
</feature>
<evidence type="ECO:0000256" key="4">
    <source>
        <dbReference type="ARBA" id="ARBA00022475"/>
    </source>
</evidence>
<reference evidence="12" key="1">
    <citation type="submission" date="2020-09" db="EMBL/GenBank/DDBJ databases">
        <title>Genome seq and assembly of Tianweitania sp.</title>
        <authorList>
            <person name="Chhetri G."/>
        </authorList>
    </citation>
    <scope>NUCLEOTIDE SEQUENCE</scope>
    <source>
        <strain evidence="12">Rool2</strain>
    </source>
</reference>
<name>A0A8J6U4C5_9HYPH</name>
<evidence type="ECO:0000313" key="12">
    <source>
        <dbReference type="EMBL" id="MBD0414055.1"/>
    </source>
</evidence>
<dbReference type="InterPro" id="IPR050107">
    <property type="entry name" value="ABC_carbohydrate_import_ATPase"/>
</dbReference>
<dbReference type="PANTHER" id="PTHR43790">
    <property type="entry name" value="CARBOHYDRATE TRANSPORT ATP-BINDING PROTEIN MG119-RELATED"/>
    <property type="match status" value="1"/>
</dbReference>
<dbReference type="InterPro" id="IPR003439">
    <property type="entry name" value="ABC_transporter-like_ATP-bd"/>
</dbReference>
<dbReference type="PANTHER" id="PTHR43790:SF3">
    <property type="entry name" value="D-ALLOSE IMPORT ATP-BINDING PROTEIN ALSA-RELATED"/>
    <property type="match status" value="1"/>
</dbReference>
<dbReference type="CDD" id="cd03216">
    <property type="entry name" value="ABC_Carb_Monos_I"/>
    <property type="match status" value="1"/>
</dbReference>
<organism evidence="12 13">
    <name type="scientific">Oryzicola mucosus</name>
    <dbReference type="NCBI Taxonomy" id="2767425"/>
    <lineage>
        <taxon>Bacteria</taxon>
        <taxon>Pseudomonadati</taxon>
        <taxon>Pseudomonadota</taxon>
        <taxon>Alphaproteobacteria</taxon>
        <taxon>Hyphomicrobiales</taxon>
        <taxon>Phyllobacteriaceae</taxon>
        <taxon>Oryzicola</taxon>
    </lineage>
</organism>
<dbReference type="PROSITE" id="PS00211">
    <property type="entry name" value="ABC_TRANSPORTER_1"/>
    <property type="match status" value="1"/>
</dbReference>
<accession>A0A8J6U4C5</accession>
<keyword evidence="8 12" id="KW-0067">ATP-binding</keyword>
<evidence type="ECO:0000256" key="3">
    <source>
        <dbReference type="ARBA" id="ARBA00022448"/>
    </source>
</evidence>
<feature type="domain" description="ABC transporter" evidence="11">
    <location>
        <begin position="18"/>
        <end position="253"/>
    </location>
</feature>
<evidence type="ECO:0000256" key="1">
    <source>
        <dbReference type="ARBA" id="ARBA00004202"/>
    </source>
</evidence>
<dbReference type="GO" id="GO:0005524">
    <property type="term" value="F:ATP binding"/>
    <property type="evidence" value="ECO:0007669"/>
    <property type="project" value="UniProtKB-KW"/>
</dbReference>
<dbReference type="Proteomes" id="UP000643405">
    <property type="component" value="Unassembled WGS sequence"/>
</dbReference>
<dbReference type="InterPro" id="IPR003593">
    <property type="entry name" value="AAA+_ATPase"/>
</dbReference>
<comment type="similarity">
    <text evidence="2">Belongs to the ABC transporter superfamily.</text>
</comment>
<keyword evidence="3" id="KW-0813">Transport</keyword>
<evidence type="ECO:0000256" key="8">
    <source>
        <dbReference type="ARBA" id="ARBA00022840"/>
    </source>
</evidence>
<sequence>MSTAAAAQRPSGDPAPFMASEGLSMAFGGIEVLKNIDLNIRAGEVHAIIGENGAGKSTLMKILSGHLRPTRGTIRIDGEPIALSGPVDAEHRGIVLVHQEILLAPDLTVAQNIYLGRELKKGFVLNDRAMNEGAAKAVRNLGADVDPVQTVGRLSIARRQLVQIARALLVPHRIVIFDEPTASLTPVETDALLKVIDDIRRSGAAVLYISHRLPEVKQIADRVTVLRDGRLIATRDAAELEPIDMARLMVGRDVSKLYPDHVPPGDTAPILEVENFDVPGYASNASFALKKGEILGFAGLVGAGRTELMEGVVGLRTGRGKIRLNGKPVTFGNVRNSMAAGIVYLSEDRKGKGLLLQQDLRTNLTLASLNKFASGMVIDSAREKTALDNAIGEFDIRTRNKDLLAGQLSGGNQQKLLIAKMMLLKPGIVIIDEPTRGIDIGTKEQIYKFIADLAASGKSVIVISSEMPELIGICDRIVVMRSGAIVGEVSGEHMNENEIVVLATGVTTSEVA</sequence>
<comment type="subcellular location">
    <subcellularLocation>
        <location evidence="1">Cell membrane</location>
        <topology evidence="1">Peripheral membrane protein</topology>
    </subcellularLocation>
</comment>
<gene>
    <name evidence="12" type="ORF">ICI42_05255</name>
</gene>
<keyword evidence="9" id="KW-1278">Translocase</keyword>
<keyword evidence="13" id="KW-1185">Reference proteome</keyword>
<evidence type="ECO:0000313" key="13">
    <source>
        <dbReference type="Proteomes" id="UP000643405"/>
    </source>
</evidence>
<dbReference type="CDD" id="cd03215">
    <property type="entry name" value="ABC_Carb_Monos_II"/>
    <property type="match status" value="1"/>
</dbReference>
<keyword evidence="5" id="KW-0762">Sugar transport</keyword>
<evidence type="ECO:0000256" key="9">
    <source>
        <dbReference type="ARBA" id="ARBA00022967"/>
    </source>
</evidence>
<dbReference type="GO" id="GO:0016887">
    <property type="term" value="F:ATP hydrolysis activity"/>
    <property type="evidence" value="ECO:0007669"/>
    <property type="project" value="InterPro"/>
</dbReference>
<keyword evidence="6" id="KW-0677">Repeat</keyword>
<dbReference type="GO" id="GO:0005886">
    <property type="term" value="C:plasma membrane"/>
    <property type="evidence" value="ECO:0007669"/>
    <property type="project" value="UniProtKB-SubCell"/>
</dbReference>
<evidence type="ECO:0000259" key="11">
    <source>
        <dbReference type="PROSITE" id="PS50893"/>
    </source>
</evidence>
<dbReference type="FunFam" id="3.40.50.300:FF:000127">
    <property type="entry name" value="Ribose import ATP-binding protein RbsA"/>
    <property type="match status" value="1"/>
</dbReference>
<protein>
    <submittedName>
        <fullName evidence="12">Sugar ABC transporter ATP-binding protein</fullName>
    </submittedName>
</protein>
<dbReference type="InterPro" id="IPR027417">
    <property type="entry name" value="P-loop_NTPase"/>
</dbReference>
<dbReference type="PROSITE" id="PS50893">
    <property type="entry name" value="ABC_TRANSPORTER_2"/>
    <property type="match status" value="2"/>
</dbReference>
<keyword evidence="10" id="KW-0472">Membrane</keyword>
<dbReference type="Pfam" id="PF00005">
    <property type="entry name" value="ABC_tran"/>
    <property type="match status" value="2"/>
</dbReference>